<protein>
    <submittedName>
        <fullName evidence="1">Disease resistance RPP13-like protein 1</fullName>
    </submittedName>
</protein>
<gene>
    <name evidence="1" type="ORF">KPL71_027009</name>
</gene>
<dbReference type="EMBL" id="CM039178">
    <property type="protein sequence ID" value="KAH9681544.1"/>
    <property type="molecule type" value="Genomic_DNA"/>
</dbReference>
<reference evidence="2" key="1">
    <citation type="journal article" date="2023" name="Hortic. Res.">
        <title>A chromosome-level phased genome enabling allele-level studies in sweet orange: a case study on citrus Huanglongbing tolerance.</title>
        <authorList>
            <person name="Wu B."/>
            <person name="Yu Q."/>
            <person name="Deng Z."/>
            <person name="Duan Y."/>
            <person name="Luo F."/>
            <person name="Gmitter F. Jr."/>
        </authorList>
    </citation>
    <scope>NUCLEOTIDE SEQUENCE [LARGE SCALE GENOMIC DNA]</scope>
    <source>
        <strain evidence="2">cv. Valencia</strain>
    </source>
</reference>
<organism evidence="1 2">
    <name type="scientific">Citrus sinensis</name>
    <name type="common">Sweet orange</name>
    <name type="synonym">Citrus aurantium var. sinensis</name>
    <dbReference type="NCBI Taxonomy" id="2711"/>
    <lineage>
        <taxon>Eukaryota</taxon>
        <taxon>Viridiplantae</taxon>
        <taxon>Streptophyta</taxon>
        <taxon>Embryophyta</taxon>
        <taxon>Tracheophyta</taxon>
        <taxon>Spermatophyta</taxon>
        <taxon>Magnoliopsida</taxon>
        <taxon>eudicotyledons</taxon>
        <taxon>Gunneridae</taxon>
        <taxon>Pentapetalae</taxon>
        <taxon>rosids</taxon>
        <taxon>malvids</taxon>
        <taxon>Sapindales</taxon>
        <taxon>Rutaceae</taxon>
        <taxon>Aurantioideae</taxon>
        <taxon>Citrus</taxon>
    </lineage>
</organism>
<evidence type="ECO:0000313" key="2">
    <source>
        <dbReference type="Proteomes" id="UP000829398"/>
    </source>
</evidence>
<evidence type="ECO:0000313" key="1">
    <source>
        <dbReference type="EMBL" id="KAH9681544.1"/>
    </source>
</evidence>
<comment type="caution">
    <text evidence="1">The sequence shown here is derived from an EMBL/GenBank/DDBJ whole genome shotgun (WGS) entry which is preliminary data.</text>
</comment>
<dbReference type="Proteomes" id="UP000829398">
    <property type="component" value="Chromosome 9"/>
</dbReference>
<keyword evidence="2" id="KW-1185">Reference proteome</keyword>
<sequence>MPVAELFLAAFLQVLFERLMSSDLLKLAGREGVRSKLKAWEKTLKTIEAVLIDAEEKQLTNRAVKIWLDDLRDLAYDAEDILDEFASSSGTSKLRSIIHSGCCFSGVTSVKYNISISSKIGQISRRLEELCKRRIDLGLEKIDGGGSLNNVAVGGRQRPPPTTCLPNEPAVYGRDEDKARVLKIVLKIDPNDDSSFRLIPIVGMGGIGKTTLAREVYNDKSVEDFDPKAWVCVSDDFDVLRISKAILESITLSPCELKDLNSVQLKLKEALFKKKYLIVLDDVWSKSYDLWQALKSPFMAGAPGSRIIVTTRSVDVALTMGSGGYYELKLLSDDDCWSVFVKHAFESRDAGTHENLESICQKVVEKCKGLPLAARALGGLLRSRQRFVEWDDILDSKIWDLRDEIEIPSVLKLSYHHLPSHLKRCFAYCAILPKDYEFEEEELVLLWIAEGLIQPSKDSKQLEDLGSEYFRDLLSRSMLQKSSSSEYKYVMHDLVHDLAQWASGETCFRLEDEFSGDRQSNVFGKVRYSSYMSSGHCDGMDKFKVLDKFENLRTFLPIFIEGLIPSYISPMVLSDLLPKFKKLRVLSLRRYYITEVPISIGCLRHLRYLNFSDTKIKCLPESVTSLLNLEILIIRDCLHLLKLPSSIGNLVKLLHLDIEGANLLSELPLRMKELKCLQTLTNFIVSKGSGCTLKDLKNWKFLRGRLCISGLENVINSQEANEAMLREKKGLKFLQLEWGAELDDSRDKAREMNILDMLQPHRNVKGLAVNFYGGAKFPSWVGDPSFSNIVFLILQNCKRCTSLPTLGQLCSLKDLTIVGMSGLRSVGSEIYGEGCSKPFESLQSLYFEDLQEWEHWEPNRENDEHLQAFPHLRKLSIKKCPKLSGRLPNHLPSLEKIVITECMQLVVSLPSFPAACKLKIDGCKRLVCDGPSESNSLSNMTLYNISEFENWSSQKFQKVEHLKIVGCEGFINEICLGKPLEGLQSLTCLKDLLIGNCPTLVSLPKACFLSNLREITIEDCNALTSLTDGMIHNNARLEVLRIKGCHSLTSISRGQLPSSLKAIEINNCQILRCVLDDTEDSCTSSSSSSSIIQEKSINSTSAYLDLESLCVFNCPSLTCLSSRYQLPVTLKRLDIQMCSNFMVLTSECQLPEVLEELKIVSCPKLESIAETFFDNARLRSIQIKDCDNLRSIPKGLHNLSYLHCISIEHCQNLVSFPEDLLPGAIIEFSVQNCAKLKGLRVGMFNSLQDLLLWQCPGIQFFPEEGLSANVAYLGISGDNIYKPLVKWGFHKFTSLTALCINGCSDAVSFPDEEKGMILPTSLTWIIISDFPKLERLSSKGFQNLKSLESLTVMSCPNFNSFPEVGFPSSLLSLSIEGCPLLKNKCKKGKGKGQEWPKIAHVPCVNIDGKFIYDPEEEALCPF</sequence>
<proteinExistence type="predicted"/>
<name>A0ACB8I3G7_CITSI</name>
<accession>A0ACB8I3G7</accession>